<evidence type="ECO:0000259" key="4">
    <source>
        <dbReference type="Pfam" id="PF00849"/>
    </source>
</evidence>
<name>A0A1H6WQ33_9BACT</name>
<evidence type="ECO:0000256" key="3">
    <source>
        <dbReference type="RuleBase" id="RU003887"/>
    </source>
</evidence>
<dbReference type="GO" id="GO:0006364">
    <property type="term" value="P:rRNA processing"/>
    <property type="evidence" value="ECO:0007669"/>
    <property type="project" value="UniProtKB-ARBA"/>
</dbReference>
<dbReference type="Gene3D" id="3.30.70.580">
    <property type="entry name" value="Pseudouridine synthase I, catalytic domain, N-terminal subdomain"/>
    <property type="match status" value="1"/>
</dbReference>
<dbReference type="GO" id="GO:0001522">
    <property type="term" value="P:pseudouridine synthesis"/>
    <property type="evidence" value="ECO:0007669"/>
    <property type="project" value="InterPro"/>
</dbReference>
<feature type="domain" description="Pseudouridine synthase RsuA/RluA-like" evidence="4">
    <location>
        <begin position="8"/>
        <end position="154"/>
    </location>
</feature>
<dbReference type="GO" id="GO:0009982">
    <property type="term" value="F:pseudouridine synthase activity"/>
    <property type="evidence" value="ECO:0007669"/>
    <property type="project" value="InterPro"/>
</dbReference>
<keyword evidence="2 3" id="KW-0413">Isomerase</keyword>
<protein>
    <recommendedName>
        <fullName evidence="3">Pseudouridine synthase</fullName>
        <ecNumber evidence="3">5.4.99.-</ecNumber>
    </recommendedName>
</protein>
<keyword evidence="6" id="KW-1185">Reference proteome</keyword>
<dbReference type="InterPro" id="IPR050343">
    <property type="entry name" value="RsuA_PseudoU_synthase"/>
</dbReference>
<dbReference type="Proteomes" id="UP000199532">
    <property type="component" value="Unassembled WGS sequence"/>
</dbReference>
<dbReference type="GO" id="GO:0140098">
    <property type="term" value="F:catalytic activity, acting on RNA"/>
    <property type="evidence" value="ECO:0007669"/>
    <property type="project" value="UniProtKB-ARBA"/>
</dbReference>
<dbReference type="InterPro" id="IPR020103">
    <property type="entry name" value="PsdUridine_synth_cat_dom_sf"/>
</dbReference>
<dbReference type="PANTHER" id="PTHR47683:SF2">
    <property type="entry name" value="RNA-BINDING S4 DOMAIN-CONTAINING PROTEIN"/>
    <property type="match status" value="1"/>
</dbReference>
<reference evidence="5 6" key="1">
    <citation type="submission" date="2016-10" db="EMBL/GenBank/DDBJ databases">
        <authorList>
            <person name="de Groot N.N."/>
        </authorList>
    </citation>
    <scope>NUCLEOTIDE SEQUENCE [LARGE SCALE GENOMIC DNA]</scope>
    <source>
        <strain evidence="5 6">DSM 19938</strain>
    </source>
</reference>
<dbReference type="Gene3D" id="3.30.70.1560">
    <property type="entry name" value="Alpha-L RNA-binding motif"/>
    <property type="match status" value="1"/>
</dbReference>
<dbReference type="InterPro" id="IPR042092">
    <property type="entry name" value="PsdUridine_s_RsuA/RluB/E/F_cat"/>
</dbReference>
<organism evidence="5 6">
    <name type="scientific">Dyadobacter koreensis</name>
    <dbReference type="NCBI Taxonomy" id="408657"/>
    <lineage>
        <taxon>Bacteria</taxon>
        <taxon>Pseudomonadati</taxon>
        <taxon>Bacteroidota</taxon>
        <taxon>Cytophagia</taxon>
        <taxon>Cytophagales</taxon>
        <taxon>Spirosomataceae</taxon>
        <taxon>Dyadobacter</taxon>
    </lineage>
</organism>
<dbReference type="InterPro" id="IPR000748">
    <property type="entry name" value="PsdUridine_synth_RsuA/RluB/E/F"/>
</dbReference>
<dbReference type="InterPro" id="IPR006145">
    <property type="entry name" value="PsdUridine_synth_RsuA/RluA"/>
</dbReference>
<dbReference type="AlphaFoldDB" id="A0A1H6WQ33"/>
<gene>
    <name evidence="5" type="ORF">SAMN04487995_3691</name>
</gene>
<dbReference type="EC" id="5.4.99.-" evidence="3"/>
<dbReference type="PROSITE" id="PS01149">
    <property type="entry name" value="PSI_RSU"/>
    <property type="match status" value="1"/>
</dbReference>
<evidence type="ECO:0000313" key="5">
    <source>
        <dbReference type="EMBL" id="SEJ19141.1"/>
    </source>
</evidence>
<dbReference type="SUPFAM" id="SSF55120">
    <property type="entry name" value="Pseudouridine synthase"/>
    <property type="match status" value="1"/>
</dbReference>
<comment type="similarity">
    <text evidence="1 3">Belongs to the pseudouridine synthase RsuA family.</text>
</comment>
<dbReference type="NCBIfam" id="TIGR00093">
    <property type="entry name" value="pseudouridine synthase"/>
    <property type="match status" value="1"/>
</dbReference>
<evidence type="ECO:0000313" key="6">
    <source>
        <dbReference type="Proteomes" id="UP000199532"/>
    </source>
</evidence>
<dbReference type="OrthoDB" id="1012272at2"/>
<dbReference type="InterPro" id="IPR018496">
    <property type="entry name" value="PsdUridine_synth_RsuA/RluB_CS"/>
</dbReference>
<accession>A0A1H6WQ33</accession>
<evidence type="ECO:0000256" key="1">
    <source>
        <dbReference type="ARBA" id="ARBA00008348"/>
    </source>
</evidence>
<dbReference type="RefSeq" id="WP_090337652.1">
    <property type="nucleotide sequence ID" value="NZ_FNXY01000005.1"/>
</dbReference>
<dbReference type="GO" id="GO:0003723">
    <property type="term" value="F:RNA binding"/>
    <property type="evidence" value="ECO:0007669"/>
    <property type="project" value="InterPro"/>
</dbReference>
<evidence type="ECO:0000256" key="2">
    <source>
        <dbReference type="ARBA" id="ARBA00023235"/>
    </source>
</evidence>
<proteinExistence type="inferred from homology"/>
<dbReference type="Pfam" id="PF00849">
    <property type="entry name" value="PseudoU_synth_2"/>
    <property type="match status" value="1"/>
</dbReference>
<dbReference type="STRING" id="408657.SAMN04487995_3691"/>
<dbReference type="PANTHER" id="PTHR47683">
    <property type="entry name" value="PSEUDOURIDINE SYNTHASE FAMILY PROTEIN-RELATED"/>
    <property type="match status" value="1"/>
</dbReference>
<sequence length="207" mass="23668">MTQTKHRYFILNKPANMVSQFISPDNVGLLGDIKFDFPEGTHAIGRLDSHSEGLLILTTNKKVTRLLFQGEVPHSRTYVVHVKNVVSEETLHKLRTGIPILIKGNVYWVTTPCDVEIIEKPKGLIKLSPEREDIPHSWLKLTMTEGKYHQVRKMVGTAGHKCKRLIRISIEDIVLGDLKPGEVLEMEEEEFFEKLKITNWKEKSASN</sequence>
<dbReference type="InterPro" id="IPR020094">
    <property type="entry name" value="TruA/RsuA/RluB/E/F_N"/>
</dbReference>
<dbReference type="EMBL" id="FNXY01000005">
    <property type="protein sequence ID" value="SEJ19141.1"/>
    <property type="molecule type" value="Genomic_DNA"/>
</dbReference>